<name>A0ABQ7JAX3_9APIC</name>
<evidence type="ECO:0000256" key="2">
    <source>
        <dbReference type="ARBA" id="ARBA00022741"/>
    </source>
</evidence>
<dbReference type="EMBL" id="JADAQX010000236">
    <property type="protein sequence ID" value="KAF8821103.1"/>
    <property type="molecule type" value="Genomic_DNA"/>
</dbReference>
<evidence type="ECO:0000256" key="1">
    <source>
        <dbReference type="ARBA" id="ARBA00022527"/>
    </source>
</evidence>
<dbReference type="PANTHER" id="PTHR44329">
    <property type="entry name" value="SERINE/THREONINE-PROTEIN KINASE TNNI3K-RELATED"/>
    <property type="match status" value="1"/>
</dbReference>
<dbReference type="Pfam" id="PF07714">
    <property type="entry name" value="PK_Tyr_Ser-Thr"/>
    <property type="match status" value="1"/>
</dbReference>
<sequence length="1043" mass="111439">PGKEKALNVSTRGGTKDVHVAHSRKSVEKTASFFEKHQNEDNSANSNAQKYAVIKFSPEMVSSAWKGNPNSNFVQSDTPVTPTPYEGSKLLGSKMHKKNFADEGNEQEGIPPCLYQQMPLPYAPPPDFLCSEPSVFTQTPMVAYWPNGSSTGVSVTPVGASDKERNGVESRAFPRDPTGTMAMAAVPLFRGNPSHSTMRSPPFYIMRPYPPSGGVEKEEASNGGPPALIGASSLMDWHHPSGNHAMTRPAAPPAAPVIQGAPYTKGAMPLQVSLPAGNPMGVFHPSPFCKSSTSAQGGKMPFLPSEEGLSLFEPTIRSLGGKDAPAELPPSLSIPHPAGSREVHRGVPTLPCSPSTSQRPSSLLPTSFRKPQRNDVNKLSTAGLSSGRLVSSRMRPKEETKEASGSWMRSKESESNDVPSLEATPPQKSPGELPALIFSRPAGPVLSPLYEETRAGNVDELVELGGEPSTASSSPIPLKLIKDPPGSSILETRKQSRTSDDFRGPVGYSLGRKRAPARPADGSANGIVGAEGDPPSKNPPPEGIFDLLPMGRSMTPSPLLSSPSLTKETPEVFGLPSKLPLPSGASRSNRLCSPQPSRVRSFSAEGDNLNGNCVPAKTSSPVIVSKAPPYGVGGPAGGLRGRPPADIPTLIPPLAGMAGNSLSVAGSSPPGQQLSPPPAGGRAMSPLPPILSQRNPAQATIPQFKNSHPTPVHVGAPPLLNGVGNLPIPLNHPDNAPLTLRESQLKRAPAELGLGMNNALLASLEIDPAEVKVTFEVGVGATSVVFKGLWRGTDVALKRLKVNVSEDNTREFLKELAIMTRLRHPNLVLLMGIISQTAPYYVVTEFCAGGTLFDILHKYRINLTWSQRIKIAGDIAKGCTYLHASQPQILHRDLKSLNILLAEPIAGVNVPLAKVSDFGMSKIRQQADIKNMTGMAGTFQWMAPEVLHNRPYDEKVDIYSYGIVLYELITSRVPYEECHHSSAVTTAIAVAQGLRPDLRRIPNECPRTLRSLMVACWDSRPQKRPTFSQIVDILKHPCLDGKI</sequence>
<dbReference type="InterPro" id="IPR000719">
    <property type="entry name" value="Prot_kinase_dom"/>
</dbReference>
<comment type="caution">
    <text evidence="7">The sequence shown here is derived from an EMBL/GenBank/DDBJ whole genome shotgun (WGS) entry which is preliminary data.</text>
</comment>
<dbReference type="InterPro" id="IPR051681">
    <property type="entry name" value="Ser/Thr_Kinases-Pseudokinases"/>
</dbReference>
<gene>
    <name evidence="7" type="ORF">IE077_002464</name>
</gene>
<reference evidence="7 8" key="1">
    <citation type="journal article" date="2020" name="bioRxiv">
        <title>Metabolic contributions of an alphaproteobacterial endosymbiont in the apicomplexan Cardiosporidium cionae.</title>
        <authorList>
            <person name="Hunter E.S."/>
            <person name="Paight C.J."/>
            <person name="Lane C.E."/>
        </authorList>
    </citation>
    <scope>NUCLEOTIDE SEQUENCE [LARGE SCALE GENOMIC DNA]</scope>
    <source>
        <strain evidence="7">ESH_2018</strain>
    </source>
</reference>
<proteinExistence type="predicted"/>
<keyword evidence="7" id="KW-0808">Transferase</keyword>
<evidence type="ECO:0000313" key="8">
    <source>
        <dbReference type="Proteomes" id="UP000823046"/>
    </source>
</evidence>
<dbReference type="SUPFAM" id="SSF56112">
    <property type="entry name" value="Protein kinase-like (PK-like)"/>
    <property type="match status" value="1"/>
</dbReference>
<dbReference type="PROSITE" id="PS00108">
    <property type="entry name" value="PROTEIN_KINASE_ST"/>
    <property type="match status" value="1"/>
</dbReference>
<dbReference type="InterPro" id="IPR017441">
    <property type="entry name" value="Protein_kinase_ATP_BS"/>
</dbReference>
<evidence type="ECO:0000256" key="3">
    <source>
        <dbReference type="ARBA" id="ARBA00022840"/>
    </source>
</evidence>
<keyword evidence="7" id="KW-0418">Kinase</keyword>
<feature type="non-terminal residue" evidence="7">
    <location>
        <position position="1"/>
    </location>
</feature>
<feature type="binding site" evidence="4">
    <location>
        <position position="798"/>
    </location>
    <ligand>
        <name>ATP</name>
        <dbReference type="ChEBI" id="CHEBI:30616"/>
    </ligand>
</feature>
<keyword evidence="1" id="KW-0723">Serine/threonine-protein kinase</keyword>
<dbReference type="Proteomes" id="UP000823046">
    <property type="component" value="Unassembled WGS sequence"/>
</dbReference>
<feature type="compositionally biased region" description="Basic and acidic residues" evidence="5">
    <location>
        <begin position="491"/>
        <end position="503"/>
    </location>
</feature>
<feature type="region of interest" description="Disordered" evidence="5">
    <location>
        <begin position="661"/>
        <end position="683"/>
    </location>
</feature>
<feature type="compositionally biased region" description="Low complexity" evidence="5">
    <location>
        <begin position="665"/>
        <end position="674"/>
    </location>
</feature>
<dbReference type="InterPro" id="IPR011009">
    <property type="entry name" value="Kinase-like_dom_sf"/>
</dbReference>
<feature type="compositionally biased region" description="Polar residues" evidence="5">
    <location>
        <begin position="585"/>
        <end position="600"/>
    </location>
</feature>
<accession>A0ABQ7JAX3</accession>
<evidence type="ECO:0000256" key="5">
    <source>
        <dbReference type="SAM" id="MobiDB-lite"/>
    </source>
</evidence>
<protein>
    <submittedName>
        <fullName evidence="7">Protein kinase domain-containing protein</fullName>
    </submittedName>
</protein>
<feature type="region of interest" description="Disordered" evidence="5">
    <location>
        <begin position="317"/>
        <end position="436"/>
    </location>
</feature>
<dbReference type="SMART" id="SM00220">
    <property type="entry name" value="S_TKc"/>
    <property type="match status" value="1"/>
</dbReference>
<dbReference type="GO" id="GO:0016301">
    <property type="term" value="F:kinase activity"/>
    <property type="evidence" value="ECO:0007669"/>
    <property type="project" value="UniProtKB-KW"/>
</dbReference>
<feature type="region of interest" description="Disordered" evidence="5">
    <location>
        <begin position="1"/>
        <end position="24"/>
    </location>
</feature>
<keyword evidence="3 4" id="KW-0067">ATP-binding</keyword>
<feature type="compositionally biased region" description="Polar residues" evidence="5">
    <location>
        <begin position="352"/>
        <end position="365"/>
    </location>
</feature>
<dbReference type="InterPro" id="IPR001245">
    <property type="entry name" value="Ser-Thr/Tyr_kinase_cat_dom"/>
</dbReference>
<dbReference type="Gene3D" id="1.10.510.10">
    <property type="entry name" value="Transferase(Phosphotransferase) domain 1"/>
    <property type="match status" value="1"/>
</dbReference>
<dbReference type="CDD" id="cd13999">
    <property type="entry name" value="STKc_MAP3K-like"/>
    <property type="match status" value="1"/>
</dbReference>
<keyword evidence="2 4" id="KW-0547">Nucleotide-binding</keyword>
<evidence type="ECO:0000256" key="4">
    <source>
        <dbReference type="PROSITE-ProRule" id="PRU10141"/>
    </source>
</evidence>
<organism evidence="7 8">
    <name type="scientific">Cardiosporidium cionae</name>
    <dbReference type="NCBI Taxonomy" id="476202"/>
    <lineage>
        <taxon>Eukaryota</taxon>
        <taxon>Sar</taxon>
        <taxon>Alveolata</taxon>
        <taxon>Apicomplexa</taxon>
        <taxon>Aconoidasida</taxon>
        <taxon>Nephromycida</taxon>
        <taxon>Cardiosporidium</taxon>
    </lineage>
</organism>
<dbReference type="PRINTS" id="PR00109">
    <property type="entry name" value="TYRKINASE"/>
</dbReference>
<feature type="region of interest" description="Disordered" evidence="5">
    <location>
        <begin position="157"/>
        <end position="176"/>
    </location>
</feature>
<dbReference type="PROSITE" id="PS00107">
    <property type="entry name" value="PROTEIN_KINASE_ATP"/>
    <property type="match status" value="1"/>
</dbReference>
<evidence type="ECO:0000259" key="6">
    <source>
        <dbReference type="PROSITE" id="PS50011"/>
    </source>
</evidence>
<feature type="domain" description="Protein kinase" evidence="6">
    <location>
        <begin position="771"/>
        <end position="1039"/>
    </location>
</feature>
<dbReference type="InterPro" id="IPR008271">
    <property type="entry name" value="Ser/Thr_kinase_AS"/>
</dbReference>
<feature type="compositionally biased region" description="Basic and acidic residues" evidence="5">
    <location>
        <begin position="14"/>
        <end position="24"/>
    </location>
</feature>
<feature type="region of interest" description="Disordered" evidence="5">
    <location>
        <begin position="464"/>
        <end position="608"/>
    </location>
</feature>
<feature type="compositionally biased region" description="Low complexity" evidence="5">
    <location>
        <begin position="556"/>
        <end position="565"/>
    </location>
</feature>
<feature type="compositionally biased region" description="Basic and acidic residues" evidence="5">
    <location>
        <begin position="161"/>
        <end position="174"/>
    </location>
</feature>
<dbReference type="PROSITE" id="PS50011">
    <property type="entry name" value="PROTEIN_KINASE_DOM"/>
    <property type="match status" value="1"/>
</dbReference>
<evidence type="ECO:0000313" key="7">
    <source>
        <dbReference type="EMBL" id="KAF8821103.1"/>
    </source>
</evidence>
<keyword evidence="8" id="KW-1185">Reference proteome</keyword>